<dbReference type="KEGG" id="camu:CA2015_1424"/>
<dbReference type="AlphaFoldDB" id="A0A0H4P9L8"/>
<gene>
    <name evidence="2" type="ORF">CA2015_1424</name>
</gene>
<dbReference type="SUPFAM" id="SSF69318">
    <property type="entry name" value="Integrin alpha N-terminal domain"/>
    <property type="match status" value="1"/>
</dbReference>
<dbReference type="EMBL" id="CP012040">
    <property type="protein sequence ID" value="AKP50864.1"/>
    <property type="molecule type" value="Genomic_DNA"/>
</dbReference>
<keyword evidence="3" id="KW-1185">Reference proteome</keyword>
<dbReference type="PATRIC" id="fig|320787.5.peg.1571"/>
<reference evidence="2 3" key="1">
    <citation type="submission" date="2015-07" db="EMBL/GenBank/DDBJ databases">
        <authorList>
            <person name="Kim K.M."/>
        </authorList>
    </citation>
    <scope>NUCLEOTIDE SEQUENCE [LARGE SCALE GENOMIC DNA]</scope>
    <source>
        <strain evidence="2 3">KCTC 12363</strain>
    </source>
</reference>
<proteinExistence type="predicted"/>
<dbReference type="PANTHER" id="PTHR44103">
    <property type="entry name" value="PROPROTEIN CONVERTASE P"/>
    <property type="match status" value="1"/>
</dbReference>
<accession>A0A0H4P9L8</accession>
<dbReference type="PANTHER" id="PTHR44103:SF1">
    <property type="entry name" value="PROPROTEIN CONVERTASE P"/>
    <property type="match status" value="1"/>
</dbReference>
<dbReference type="PROSITE" id="PS51257">
    <property type="entry name" value="PROKAR_LIPOPROTEIN"/>
    <property type="match status" value="1"/>
</dbReference>
<organism evidence="2 3">
    <name type="scientific">Cyclobacterium amurskyense</name>
    <dbReference type="NCBI Taxonomy" id="320787"/>
    <lineage>
        <taxon>Bacteria</taxon>
        <taxon>Pseudomonadati</taxon>
        <taxon>Bacteroidota</taxon>
        <taxon>Cytophagia</taxon>
        <taxon>Cytophagales</taxon>
        <taxon>Cyclobacteriaceae</taxon>
        <taxon>Cyclobacterium</taxon>
    </lineage>
</organism>
<keyword evidence="1" id="KW-0732">Signal</keyword>
<dbReference type="Proteomes" id="UP000036520">
    <property type="component" value="Chromosome"/>
</dbReference>
<protein>
    <recommendedName>
        <fullName evidence="4">FG-GAP repeat protein</fullName>
    </recommendedName>
</protein>
<evidence type="ECO:0000256" key="1">
    <source>
        <dbReference type="ARBA" id="ARBA00022729"/>
    </source>
</evidence>
<dbReference type="Gene3D" id="2.130.10.130">
    <property type="entry name" value="Integrin alpha, N-terminal"/>
    <property type="match status" value="1"/>
</dbReference>
<dbReference type="STRING" id="320787.CA2015_1424"/>
<evidence type="ECO:0000313" key="2">
    <source>
        <dbReference type="EMBL" id="AKP50864.1"/>
    </source>
</evidence>
<dbReference type="Pfam" id="PF13517">
    <property type="entry name" value="FG-GAP_3"/>
    <property type="match status" value="2"/>
</dbReference>
<dbReference type="InterPro" id="IPR013517">
    <property type="entry name" value="FG-GAP"/>
</dbReference>
<evidence type="ECO:0008006" key="4">
    <source>
        <dbReference type="Google" id="ProtNLM"/>
    </source>
</evidence>
<sequence>MFMSIVRYILVFSFIVLGQACNRSDHQNQNKDKASPKIEQKKEVLQNPLDKPANVLAKTYCAGCHLYPEPNQLDKKTWETILPRMGHFFGIYDSDTTRLGLLEGGRAGVIVERANVFPKSPTIDTLIFNKIKAFYLEQAPEQLPNCPIKEIKKNLDYFKLHKPASKTKNPMHLMVSIIGPNQWYISDAGRSTFSIMDNKFKVQKTASSPEGTVWVHQGKEYSYALVIGTFNPTDMDLGFVMRLPNTPGQVTKIMAKDLQRPVHMDMGDLDGDGLEDMVIAEYGKNTGSLGWWKQGPSGNLQKFVLRNKPGATKAYIRDLNKNGKKDIVALFGQGDEGIFIYHNQGNGKFAEEPVLRFPPTYGSSYFELFDFNEDGFDDIIYTAGDNADYDPISKPYHGIRIFMNDGSNHFKESFFYPLNGAYKAIPSDFDQDGDIDIAAISFFPDYEKSPEESFVYLENKGEMNFEAQTFAGSTDGRWMAMDAGDMDGDGDLDILLGSMIFGTDHTRYFEKWSDGTLPFAWLENTSTK</sequence>
<dbReference type="InterPro" id="IPR028994">
    <property type="entry name" value="Integrin_alpha_N"/>
</dbReference>
<name>A0A0H4P9L8_9BACT</name>
<evidence type="ECO:0000313" key="3">
    <source>
        <dbReference type="Proteomes" id="UP000036520"/>
    </source>
</evidence>